<organism evidence="1 2">
    <name type="scientific">Bacillus phage G</name>
    <dbReference type="NCBI Taxonomy" id="2884420"/>
    <lineage>
        <taxon>Viruses</taxon>
        <taxon>Duplodnaviria</taxon>
        <taxon>Heunggongvirae</taxon>
        <taxon>Uroviricota</taxon>
        <taxon>Caudoviricetes</taxon>
        <taxon>Donellivirus</taxon>
        <taxon>Donellivirus gee</taxon>
    </lineage>
</organism>
<name>G3MAH6_9CAUD</name>
<keyword evidence="2" id="KW-1185">Reference proteome</keyword>
<sequence>MSNYKFKKFNDLVNFLFSAKLVSNEFDNALDDWEASYVSITISQGLELSLNTKIIDPSGVNEYMTWKNVKPLVRSYLSQNMTQEFSNIEWFDRIVLQIDKLDIRLRCPKKLKDVFDPTIQYDSFRLNFLTDLGLHMMMANAVEKEFPADPEAFSNWNLYIYNIVEKWKKDNGK</sequence>
<evidence type="ECO:0000313" key="2">
    <source>
        <dbReference type="Proteomes" id="UP000009273"/>
    </source>
</evidence>
<protein>
    <submittedName>
        <fullName evidence="1">Gp435</fullName>
    </submittedName>
</protein>
<dbReference type="EMBL" id="JN638751">
    <property type="protein sequence ID" value="AEO93693.1"/>
    <property type="molecule type" value="Genomic_DNA"/>
</dbReference>
<evidence type="ECO:0000313" key="1">
    <source>
        <dbReference type="EMBL" id="AEO93693.1"/>
    </source>
</evidence>
<accession>G3MAH6</accession>
<reference evidence="1 2" key="1">
    <citation type="submission" date="2011-09" db="EMBL/GenBank/DDBJ databases">
        <authorList>
            <person name="Pope W.H."/>
            <person name="Pedulla M.L."/>
            <person name="Ford M.E."/>
            <person name="Peebles C.L."/>
            <person name="Hatfull G.H."/>
            <person name="Hendrix R.W."/>
        </authorList>
    </citation>
    <scope>NUCLEOTIDE SEQUENCE [LARGE SCALE GENOMIC DNA]</scope>
    <source>
        <strain evidence="1">G</strain>
    </source>
</reference>
<proteinExistence type="predicted"/>
<gene>
    <name evidence="1" type="primary">435</name>
    <name evidence="1" type="ORF">G_435</name>
</gene>
<dbReference type="GeneID" id="18563649"/>
<dbReference type="Proteomes" id="UP000009273">
    <property type="component" value="Segment"/>
</dbReference>
<dbReference type="KEGG" id="vg:18563649"/>
<dbReference type="RefSeq" id="YP_009015738.1">
    <property type="nucleotide sequence ID" value="NC_023719.1"/>
</dbReference>